<dbReference type="NCBIfam" id="TIGR03123">
    <property type="entry name" value="one_C_unchar_1"/>
    <property type="match status" value="1"/>
</dbReference>
<feature type="domain" description="Hydantoinase A/oxoprolinase" evidence="2">
    <location>
        <begin position="116"/>
        <end position="375"/>
    </location>
</feature>
<proteinExistence type="predicted"/>
<evidence type="ECO:0000256" key="1">
    <source>
        <dbReference type="SAM" id="MobiDB-lite"/>
    </source>
</evidence>
<dbReference type="Gene3D" id="3.30.420.190">
    <property type="entry name" value="conserved archaeal protein q6m145"/>
    <property type="match status" value="1"/>
</dbReference>
<feature type="region of interest" description="Disordered" evidence="1">
    <location>
        <begin position="207"/>
        <end position="226"/>
    </location>
</feature>
<evidence type="ECO:0000313" key="3">
    <source>
        <dbReference type="Proteomes" id="UP000675920"/>
    </source>
</evidence>
<evidence type="ECO:0000313" key="4">
    <source>
        <dbReference type="RefSeq" id="WP_342668687.1"/>
    </source>
</evidence>
<accession>A0ABD8F7M0</accession>
<protein>
    <submittedName>
        <fullName evidence="4">Hydantoinase/oxoprolinase family protein</fullName>
    </submittedName>
</protein>
<dbReference type="InterPro" id="IPR002821">
    <property type="entry name" value="Hydantoinase_A"/>
</dbReference>
<dbReference type="InterPro" id="IPR043129">
    <property type="entry name" value="ATPase_NBD"/>
</dbReference>
<keyword evidence="3" id="KW-1185">Reference proteome</keyword>
<sequence>MTEVLRDSAPTAPDPIRKRPVAPHAEAPSQPHPASLAPRAVDTVTATLPLHMLDDGESVVGWDIGGAHVKAALARDGRLLDVVQWPCPLWQGLEHLERAIAATLERWPAARHARHAVTMTGEMADNFPHREAGVAGIAELMRRALGNVVALYAGPGRWIAPAAAAEHWHAIASANWLASAELVARNLRDALLLDIGSTTTDLIAIRDGKPQSLGRPPASLAGARDAGRDDVSRLASGELVYLGVVRTPLCALARRIEFGGRELNVMNEFFATTADVFRLTGELDAEHDQHAPADNGARTPEATHARLARMIGLDARDASEDAWLGFAREWRRAFVDELRLNLARVLKAADLPAAAPIVAAGCGAFLAEGLAHAFGRPVMGFERVARLERQLLAPGDKRARWARVCAPSVAVALLAPARE</sequence>
<organism evidence="3 4">
    <name type="scientific">Derxia gummosa DSM 723</name>
    <dbReference type="NCBI Taxonomy" id="1121388"/>
    <lineage>
        <taxon>Bacteria</taxon>
        <taxon>Pseudomonadati</taxon>
        <taxon>Pseudomonadota</taxon>
        <taxon>Betaproteobacteria</taxon>
        <taxon>Burkholderiales</taxon>
        <taxon>Alcaligenaceae</taxon>
        <taxon>Derxia</taxon>
    </lineage>
</organism>
<dbReference type="Proteomes" id="UP000675920">
    <property type="component" value="Unplaced"/>
</dbReference>
<dbReference type="RefSeq" id="WP_342668687.1">
    <property type="nucleotide sequence ID" value="NZ_AXWS01000008.1"/>
</dbReference>
<name>A0ABD8F7M0_9BURK</name>
<evidence type="ECO:0000259" key="2">
    <source>
        <dbReference type="Pfam" id="PF01968"/>
    </source>
</evidence>
<dbReference type="SUPFAM" id="SSF53067">
    <property type="entry name" value="Actin-like ATPase domain"/>
    <property type="match status" value="1"/>
</dbReference>
<feature type="region of interest" description="Disordered" evidence="1">
    <location>
        <begin position="1"/>
        <end position="38"/>
    </location>
</feature>
<dbReference type="AlphaFoldDB" id="A0ABD8F7M0"/>
<dbReference type="InterPro" id="IPR002756">
    <property type="entry name" value="MfnF"/>
</dbReference>
<dbReference type="Pfam" id="PF01968">
    <property type="entry name" value="Hydantoinase_A"/>
    <property type="match status" value="1"/>
</dbReference>
<reference evidence="4" key="1">
    <citation type="journal article" date="1996" name="J. Biol. Chem.">
        <title>The amino acid sequence of rat kidney 5-oxo-L-prolinase determined by cDNA cloning.</title>
        <authorList>
            <person name="Ye G.J."/>
            <person name="Breslow E.B."/>
            <person name="Meister A."/>
        </authorList>
    </citation>
    <scope>NUCLEOTIDE SEQUENCE</scope>
</reference>
<reference evidence="4" key="2">
    <citation type="submission" date="2025-08" db="UniProtKB">
        <authorList>
            <consortium name="RefSeq"/>
        </authorList>
    </citation>
    <scope>IDENTIFICATION</scope>
</reference>
<dbReference type="Gene3D" id="3.30.420.40">
    <property type="match status" value="1"/>
</dbReference>